<dbReference type="InterPro" id="IPR035976">
    <property type="entry name" value="Sushi/SCR/CCP_sf"/>
</dbReference>
<dbReference type="EMBL" id="CAJPWZ010002588">
    <property type="protein sequence ID" value="CAG2241432.1"/>
    <property type="molecule type" value="Genomic_DNA"/>
</dbReference>
<dbReference type="PANTHER" id="PTHR22803">
    <property type="entry name" value="MANNOSE, PHOSPHOLIPASE, LECTIN RECEPTOR RELATED"/>
    <property type="match status" value="1"/>
</dbReference>
<proteinExistence type="predicted"/>
<dbReference type="PROSITE" id="PS50041">
    <property type="entry name" value="C_TYPE_LECTIN_2"/>
    <property type="match status" value="1"/>
</dbReference>
<feature type="signal peptide" evidence="4">
    <location>
        <begin position="1"/>
        <end position="18"/>
    </location>
</feature>
<dbReference type="InterPro" id="IPR016187">
    <property type="entry name" value="CTDL_fold"/>
</dbReference>
<dbReference type="Gene3D" id="3.10.100.10">
    <property type="entry name" value="Mannose-Binding Protein A, subunit A"/>
    <property type="match status" value="1"/>
</dbReference>
<name>A0A8S3U6H4_MYTED</name>
<feature type="disulfide bond" evidence="3">
    <location>
        <begin position="53"/>
        <end position="80"/>
    </location>
</feature>
<dbReference type="PROSITE" id="PS50923">
    <property type="entry name" value="SUSHI"/>
    <property type="match status" value="1"/>
</dbReference>
<evidence type="ECO:0000256" key="2">
    <source>
        <dbReference type="ARBA" id="ARBA00023157"/>
    </source>
</evidence>
<accession>A0A8S3U6H4</accession>
<dbReference type="OrthoDB" id="6053365at2759"/>
<keyword evidence="1 4" id="KW-0732">Signal</keyword>
<dbReference type="CDD" id="cd00037">
    <property type="entry name" value="CLECT"/>
    <property type="match status" value="1"/>
</dbReference>
<evidence type="ECO:0000259" key="6">
    <source>
        <dbReference type="PROSITE" id="PS50923"/>
    </source>
</evidence>
<protein>
    <submittedName>
        <fullName evidence="7">Uncharacterized protein</fullName>
    </submittedName>
</protein>
<comment type="caution">
    <text evidence="7">The sequence shown here is derived from an EMBL/GenBank/DDBJ whole genome shotgun (WGS) entry which is preliminary data.</text>
</comment>
<comment type="caution">
    <text evidence="3">Lacks conserved residue(s) required for the propagation of feature annotation.</text>
</comment>
<dbReference type="Pfam" id="PF00059">
    <property type="entry name" value="Lectin_C"/>
    <property type="match status" value="1"/>
</dbReference>
<dbReference type="Proteomes" id="UP000683360">
    <property type="component" value="Unassembled WGS sequence"/>
</dbReference>
<evidence type="ECO:0000256" key="3">
    <source>
        <dbReference type="PROSITE-ProRule" id="PRU00302"/>
    </source>
</evidence>
<evidence type="ECO:0000313" key="7">
    <source>
        <dbReference type="EMBL" id="CAG2241432.1"/>
    </source>
</evidence>
<feature type="domain" description="C-type lectin" evidence="5">
    <location>
        <begin position="93"/>
        <end position="212"/>
    </location>
</feature>
<organism evidence="7 8">
    <name type="scientific">Mytilus edulis</name>
    <name type="common">Blue mussel</name>
    <dbReference type="NCBI Taxonomy" id="6550"/>
    <lineage>
        <taxon>Eukaryota</taxon>
        <taxon>Metazoa</taxon>
        <taxon>Spiralia</taxon>
        <taxon>Lophotrochozoa</taxon>
        <taxon>Mollusca</taxon>
        <taxon>Bivalvia</taxon>
        <taxon>Autobranchia</taxon>
        <taxon>Pteriomorphia</taxon>
        <taxon>Mytilida</taxon>
        <taxon>Mytiloidea</taxon>
        <taxon>Mytilidae</taxon>
        <taxon>Mytilinae</taxon>
        <taxon>Mytilus</taxon>
    </lineage>
</organism>
<evidence type="ECO:0000256" key="4">
    <source>
        <dbReference type="SAM" id="SignalP"/>
    </source>
</evidence>
<dbReference type="InterPro" id="IPR001304">
    <property type="entry name" value="C-type_lectin-like"/>
</dbReference>
<sequence>MFRYYILTLVLVALTVQSIQITCNDPEIRRCGNASILIDVGGNAVGAKAHLSCFSGYTLWGNDSIVCLDSGKWSQLNSYCIPDDIGDPNIQSFDGSLYFFNNITLRNYNQAKEYCTTICSTLIEINNQEEDQFLRETIKNLEFETAEVWIGIESVNGENFSWQSGNTTLTNMYDNWKEGDPPKGTCAFQSRLKTTWTATYSSCVAPLVFVCEFGNN</sequence>
<gene>
    <name evidence="7" type="ORF">MEDL_53661</name>
</gene>
<reference evidence="7" key="1">
    <citation type="submission" date="2021-03" db="EMBL/GenBank/DDBJ databases">
        <authorList>
            <person name="Bekaert M."/>
        </authorList>
    </citation>
    <scope>NUCLEOTIDE SEQUENCE</scope>
</reference>
<evidence type="ECO:0000259" key="5">
    <source>
        <dbReference type="PROSITE" id="PS50041"/>
    </source>
</evidence>
<dbReference type="InterPro" id="IPR050111">
    <property type="entry name" value="C-type_lectin/snaclec_domain"/>
</dbReference>
<dbReference type="InterPro" id="IPR016186">
    <property type="entry name" value="C-type_lectin-like/link_sf"/>
</dbReference>
<dbReference type="InterPro" id="IPR000436">
    <property type="entry name" value="Sushi_SCR_CCP_dom"/>
</dbReference>
<keyword evidence="3" id="KW-0768">Sushi</keyword>
<keyword evidence="8" id="KW-1185">Reference proteome</keyword>
<dbReference type="SUPFAM" id="SSF57535">
    <property type="entry name" value="Complement control module/SCR domain"/>
    <property type="match status" value="1"/>
</dbReference>
<keyword evidence="2 3" id="KW-1015">Disulfide bond</keyword>
<dbReference type="Pfam" id="PF00084">
    <property type="entry name" value="Sushi"/>
    <property type="match status" value="1"/>
</dbReference>
<evidence type="ECO:0000313" key="8">
    <source>
        <dbReference type="Proteomes" id="UP000683360"/>
    </source>
</evidence>
<dbReference type="AlphaFoldDB" id="A0A8S3U6H4"/>
<feature type="domain" description="Sushi" evidence="6">
    <location>
        <begin position="21"/>
        <end position="82"/>
    </location>
</feature>
<dbReference type="CDD" id="cd00033">
    <property type="entry name" value="CCP"/>
    <property type="match status" value="1"/>
</dbReference>
<dbReference type="Gene3D" id="2.10.70.10">
    <property type="entry name" value="Complement Module, domain 1"/>
    <property type="match status" value="1"/>
</dbReference>
<feature type="chain" id="PRO_5035765662" evidence="4">
    <location>
        <begin position="19"/>
        <end position="216"/>
    </location>
</feature>
<evidence type="ECO:0000256" key="1">
    <source>
        <dbReference type="ARBA" id="ARBA00022729"/>
    </source>
</evidence>
<dbReference type="SMART" id="SM00034">
    <property type="entry name" value="CLECT"/>
    <property type="match status" value="1"/>
</dbReference>
<dbReference type="SUPFAM" id="SSF56436">
    <property type="entry name" value="C-type lectin-like"/>
    <property type="match status" value="1"/>
</dbReference>